<proteinExistence type="predicted"/>
<sequence length="274" mass="30620">MNTEFVQATDRVHLHSAEPLSSRSSQSTVSPTSLPRPSLSTAALLHVHLSLKISSASTKSKKCTALRHSGVECRAPRRSISTPPVAVCLLDQFLRNNRTDKYREPVPARSRQGRRTALRVSSWGTVRDMHSVDGDPYTSLVTELRDQFPDLAYLHVVEPRVHGLYTVDIKDWYLNDFIHGIRGACAPGGYTPLRLPMKRAFGCGYIANPDLPCRLLRSRRPSSTLLCVEYGAAAIQAYHDRLAVLHSIMFITLVSRLATFYSLASLVFYIRSQL</sequence>
<keyword evidence="2" id="KW-0812">Transmembrane</keyword>
<evidence type="ECO:0000313" key="3">
    <source>
        <dbReference type="EMBL" id="KAF7340919.1"/>
    </source>
</evidence>
<keyword evidence="2" id="KW-1133">Transmembrane helix</keyword>
<feature type="transmembrane region" description="Helical" evidence="2">
    <location>
        <begin position="248"/>
        <end position="270"/>
    </location>
</feature>
<name>A0A8H6XHU4_9AGAR</name>
<evidence type="ECO:0000256" key="2">
    <source>
        <dbReference type="SAM" id="Phobius"/>
    </source>
</evidence>
<comment type="caution">
    <text evidence="3">The sequence shown here is derived from an EMBL/GenBank/DDBJ whole genome shotgun (WGS) entry which is preliminary data.</text>
</comment>
<reference evidence="3" key="1">
    <citation type="submission" date="2020-05" db="EMBL/GenBank/DDBJ databases">
        <title>Mycena genomes resolve the evolution of fungal bioluminescence.</title>
        <authorList>
            <person name="Tsai I.J."/>
        </authorList>
    </citation>
    <scope>NUCLEOTIDE SEQUENCE</scope>
    <source>
        <strain evidence="3">160909Yilan</strain>
    </source>
</reference>
<dbReference type="AlphaFoldDB" id="A0A8H6XHU4"/>
<dbReference type="EMBL" id="JACAZH010000028">
    <property type="protein sequence ID" value="KAF7340919.1"/>
    <property type="molecule type" value="Genomic_DNA"/>
</dbReference>
<evidence type="ECO:0000313" key="4">
    <source>
        <dbReference type="Proteomes" id="UP000623467"/>
    </source>
</evidence>
<dbReference type="Gene3D" id="3.20.20.70">
    <property type="entry name" value="Aldolase class I"/>
    <property type="match status" value="1"/>
</dbReference>
<evidence type="ECO:0000256" key="1">
    <source>
        <dbReference type="SAM" id="MobiDB-lite"/>
    </source>
</evidence>
<protein>
    <submittedName>
        <fullName evidence="3">NADH:flavin oxidoreductase/NADH oxidase</fullName>
    </submittedName>
</protein>
<dbReference type="InterPro" id="IPR013785">
    <property type="entry name" value="Aldolase_TIM"/>
</dbReference>
<gene>
    <name evidence="3" type="ORF">MSAN_02076800</name>
</gene>
<dbReference type="OrthoDB" id="276546at2759"/>
<dbReference type="Proteomes" id="UP000623467">
    <property type="component" value="Unassembled WGS sequence"/>
</dbReference>
<feature type="compositionally biased region" description="Low complexity" evidence="1">
    <location>
        <begin position="19"/>
        <end position="37"/>
    </location>
</feature>
<organism evidence="3 4">
    <name type="scientific">Mycena sanguinolenta</name>
    <dbReference type="NCBI Taxonomy" id="230812"/>
    <lineage>
        <taxon>Eukaryota</taxon>
        <taxon>Fungi</taxon>
        <taxon>Dikarya</taxon>
        <taxon>Basidiomycota</taxon>
        <taxon>Agaricomycotina</taxon>
        <taxon>Agaricomycetes</taxon>
        <taxon>Agaricomycetidae</taxon>
        <taxon>Agaricales</taxon>
        <taxon>Marasmiineae</taxon>
        <taxon>Mycenaceae</taxon>
        <taxon>Mycena</taxon>
    </lineage>
</organism>
<keyword evidence="4" id="KW-1185">Reference proteome</keyword>
<feature type="region of interest" description="Disordered" evidence="1">
    <location>
        <begin position="1"/>
        <end position="37"/>
    </location>
</feature>
<accession>A0A8H6XHU4</accession>
<dbReference type="SUPFAM" id="SSF51395">
    <property type="entry name" value="FMN-linked oxidoreductases"/>
    <property type="match status" value="1"/>
</dbReference>
<keyword evidence="2" id="KW-0472">Membrane</keyword>